<comment type="function">
    <text evidence="8">Ligates lysine onto the cytidine present at position 34 of the AUA codon-specific tRNA(Ile) that contains the anticodon CAU, in an ATP-dependent manner. Cytidine is converted to lysidine, thus changing the amino acid specificity of the tRNA from methionine to isoleucine.</text>
</comment>
<dbReference type="SUPFAM" id="SSF52402">
    <property type="entry name" value="Adenine nucleotide alpha hydrolases-like"/>
    <property type="match status" value="1"/>
</dbReference>
<comment type="catalytic activity">
    <reaction evidence="7 8">
        <text>cytidine(34) in tRNA(Ile2) + L-lysine + ATP = lysidine(34) in tRNA(Ile2) + AMP + diphosphate + H(+)</text>
        <dbReference type="Rhea" id="RHEA:43744"/>
        <dbReference type="Rhea" id="RHEA-COMP:10625"/>
        <dbReference type="Rhea" id="RHEA-COMP:10670"/>
        <dbReference type="ChEBI" id="CHEBI:15378"/>
        <dbReference type="ChEBI" id="CHEBI:30616"/>
        <dbReference type="ChEBI" id="CHEBI:32551"/>
        <dbReference type="ChEBI" id="CHEBI:33019"/>
        <dbReference type="ChEBI" id="CHEBI:82748"/>
        <dbReference type="ChEBI" id="CHEBI:83665"/>
        <dbReference type="ChEBI" id="CHEBI:456215"/>
        <dbReference type="EC" id="6.3.4.19"/>
    </reaction>
</comment>
<keyword evidence="6 8" id="KW-0067">ATP-binding</keyword>
<dbReference type="Gene3D" id="3.40.50.620">
    <property type="entry name" value="HUPs"/>
    <property type="match status" value="1"/>
</dbReference>
<dbReference type="InterPro" id="IPR012796">
    <property type="entry name" value="Lysidine-tRNA-synth_C"/>
</dbReference>
<dbReference type="PANTHER" id="PTHR43033:SF1">
    <property type="entry name" value="TRNA(ILE)-LYSIDINE SYNTHASE-RELATED"/>
    <property type="match status" value="1"/>
</dbReference>
<dbReference type="InterPro" id="IPR015262">
    <property type="entry name" value="tRNA_Ile_lys_synt_subst-bd"/>
</dbReference>
<dbReference type="CDD" id="cd01992">
    <property type="entry name" value="TilS_N"/>
    <property type="match status" value="1"/>
</dbReference>
<gene>
    <name evidence="8" type="primary">tilS</name>
    <name evidence="10" type="ORF">EV685_0617</name>
</gene>
<dbReference type="Pfam" id="PF11734">
    <property type="entry name" value="TilS_C"/>
    <property type="match status" value="1"/>
</dbReference>
<dbReference type="NCBIfam" id="TIGR02432">
    <property type="entry name" value="lysidine_TilS_N"/>
    <property type="match status" value="1"/>
</dbReference>
<dbReference type="GO" id="GO:0006400">
    <property type="term" value="P:tRNA modification"/>
    <property type="evidence" value="ECO:0007669"/>
    <property type="project" value="UniProtKB-UniRule"/>
</dbReference>
<keyword evidence="4 8" id="KW-0819">tRNA processing</keyword>
<dbReference type="GO" id="GO:0005737">
    <property type="term" value="C:cytoplasm"/>
    <property type="evidence" value="ECO:0007669"/>
    <property type="project" value="UniProtKB-SubCell"/>
</dbReference>
<dbReference type="SMART" id="SM00977">
    <property type="entry name" value="TilS_C"/>
    <property type="match status" value="1"/>
</dbReference>
<dbReference type="SUPFAM" id="SSF82829">
    <property type="entry name" value="MesJ substrate recognition domain-like"/>
    <property type="match status" value="1"/>
</dbReference>
<dbReference type="Pfam" id="PF01171">
    <property type="entry name" value="ATP_bind_3"/>
    <property type="match status" value="1"/>
</dbReference>
<dbReference type="EC" id="6.3.4.19" evidence="8"/>
<evidence type="ECO:0000256" key="2">
    <source>
        <dbReference type="ARBA" id="ARBA00022490"/>
    </source>
</evidence>
<evidence type="ECO:0000256" key="3">
    <source>
        <dbReference type="ARBA" id="ARBA00022598"/>
    </source>
</evidence>
<dbReference type="EMBL" id="SGWV01000007">
    <property type="protein sequence ID" value="RZS58327.1"/>
    <property type="molecule type" value="Genomic_DNA"/>
</dbReference>
<keyword evidence="5 8" id="KW-0547">Nucleotide-binding</keyword>
<evidence type="ECO:0000256" key="7">
    <source>
        <dbReference type="ARBA" id="ARBA00048539"/>
    </source>
</evidence>
<dbReference type="Proteomes" id="UP000293433">
    <property type="component" value="Unassembled WGS sequence"/>
</dbReference>
<dbReference type="GO" id="GO:0032267">
    <property type="term" value="F:tRNA(Ile)-lysidine synthase activity"/>
    <property type="evidence" value="ECO:0007669"/>
    <property type="project" value="UniProtKB-EC"/>
</dbReference>
<dbReference type="InterPro" id="IPR012795">
    <property type="entry name" value="tRNA_Ile_lys_synt_N"/>
</dbReference>
<dbReference type="PANTHER" id="PTHR43033">
    <property type="entry name" value="TRNA(ILE)-LYSIDINE SYNTHASE-RELATED"/>
    <property type="match status" value="1"/>
</dbReference>
<dbReference type="InterPro" id="IPR012094">
    <property type="entry name" value="tRNA_Ile_lys_synt"/>
</dbReference>
<comment type="domain">
    <text evidence="8">The N-terminal region contains the highly conserved SGGXDS motif, predicted to be a P-loop motif involved in ATP binding.</text>
</comment>
<evidence type="ECO:0000256" key="6">
    <source>
        <dbReference type="ARBA" id="ARBA00022840"/>
    </source>
</evidence>
<feature type="domain" description="Lysidine-tRNA(Ile) synthetase C-terminal" evidence="9">
    <location>
        <begin position="376"/>
        <end position="448"/>
    </location>
</feature>
<dbReference type="HAMAP" id="MF_01161">
    <property type="entry name" value="tRNA_Ile_lys_synt"/>
    <property type="match status" value="1"/>
</dbReference>
<comment type="subcellular location">
    <subcellularLocation>
        <location evidence="1 8">Cytoplasm</location>
    </subcellularLocation>
</comment>
<dbReference type="SUPFAM" id="SSF56037">
    <property type="entry name" value="PheT/TilS domain"/>
    <property type="match status" value="1"/>
</dbReference>
<reference evidence="10 11" key="1">
    <citation type="submission" date="2019-02" db="EMBL/GenBank/DDBJ databases">
        <title>Genomic Encyclopedia of Type Strains, Phase IV (KMG-IV): sequencing the most valuable type-strain genomes for metagenomic binning, comparative biology and taxonomic classification.</title>
        <authorList>
            <person name="Goeker M."/>
        </authorList>
    </citation>
    <scope>NUCLEOTIDE SEQUENCE [LARGE SCALE GENOMIC DNA]</scope>
    <source>
        <strain evidence="10 11">DSM 10617</strain>
    </source>
</reference>
<dbReference type="Gene3D" id="1.20.59.20">
    <property type="match status" value="1"/>
</dbReference>
<evidence type="ECO:0000313" key="11">
    <source>
        <dbReference type="Proteomes" id="UP000293433"/>
    </source>
</evidence>
<keyword evidence="11" id="KW-1185">Reference proteome</keyword>
<proteinExistence type="inferred from homology"/>
<dbReference type="Pfam" id="PF09179">
    <property type="entry name" value="TilS"/>
    <property type="match status" value="1"/>
</dbReference>
<evidence type="ECO:0000256" key="4">
    <source>
        <dbReference type="ARBA" id="ARBA00022694"/>
    </source>
</evidence>
<evidence type="ECO:0000313" key="10">
    <source>
        <dbReference type="EMBL" id="RZS58327.1"/>
    </source>
</evidence>
<comment type="caution">
    <text evidence="10">The sequence shown here is derived from an EMBL/GenBank/DDBJ whole genome shotgun (WGS) entry which is preliminary data.</text>
</comment>
<dbReference type="AlphaFoldDB" id="A0A4Q7LVG8"/>
<evidence type="ECO:0000256" key="1">
    <source>
        <dbReference type="ARBA" id="ARBA00004496"/>
    </source>
</evidence>
<evidence type="ECO:0000256" key="5">
    <source>
        <dbReference type="ARBA" id="ARBA00022741"/>
    </source>
</evidence>
<accession>A0A4Q7LVG8</accession>
<protein>
    <recommendedName>
        <fullName evidence="8">tRNA(Ile)-lysidine synthase</fullName>
        <ecNumber evidence="8">6.3.4.19</ecNumber>
    </recommendedName>
    <alternativeName>
        <fullName evidence="8">tRNA(Ile)-2-lysyl-cytidine synthase</fullName>
    </alternativeName>
    <alternativeName>
        <fullName evidence="8">tRNA(Ile)-lysidine synthetase</fullName>
    </alternativeName>
</protein>
<dbReference type="RefSeq" id="WP_242615389.1">
    <property type="nucleotide sequence ID" value="NZ_SGWV01000007.1"/>
</dbReference>
<keyword evidence="2 8" id="KW-0963">Cytoplasm</keyword>
<sequence>MTDAMPAAMPAALELDDLPALAGLRHVAVAYSGGRDSSVLLHMACWWAARSGVQVHALHVQHGLSAHAAAWEAHCAAQVQAWSDLCHVDLRVRRLALVVPPGASLEAHARTARYQALAEMAREAGCDTVLLAHHRDDQVETFLLQALRGAGPSGLSAMPGDIVRDGLRWVRPWLDRPRAELEAHRVAHRLSHVEDDSNADPRMARNRLRLKVLPALRSAFAQADEALLTSVRMAQDARVCLDALAQVDLSAVRDPDDPQALSIARLAGLDPARRRNLLRRWLLDQGERAPGQSQLMRLSTEPLQAPDGRWATPGGVVHAYRARLRWVAQGDAVPRGAPICRVPLQAGRYEVPEWLGSVVIESADTGGIALAGVDAVELRARRGGEQFQSHTGGPPRSLKKQFQAAGVPPWARQAPLLWRGDALVLVPGLGVDARARAPDGQAQWSLSWEPWPAAGR</sequence>
<dbReference type="GO" id="GO:0005524">
    <property type="term" value="F:ATP binding"/>
    <property type="evidence" value="ECO:0007669"/>
    <property type="project" value="UniProtKB-UniRule"/>
</dbReference>
<feature type="binding site" evidence="8">
    <location>
        <begin position="32"/>
        <end position="37"/>
    </location>
    <ligand>
        <name>ATP</name>
        <dbReference type="ChEBI" id="CHEBI:30616"/>
    </ligand>
</feature>
<dbReference type="InterPro" id="IPR014729">
    <property type="entry name" value="Rossmann-like_a/b/a_fold"/>
</dbReference>
<dbReference type="InterPro" id="IPR011063">
    <property type="entry name" value="TilS/TtcA_N"/>
</dbReference>
<keyword evidence="3 8" id="KW-0436">Ligase</keyword>
<dbReference type="NCBIfam" id="TIGR02433">
    <property type="entry name" value="lysidine_TilS_C"/>
    <property type="match status" value="1"/>
</dbReference>
<evidence type="ECO:0000259" key="9">
    <source>
        <dbReference type="SMART" id="SM00977"/>
    </source>
</evidence>
<name>A0A4Q7LVG8_9BURK</name>
<evidence type="ECO:0000256" key="8">
    <source>
        <dbReference type="HAMAP-Rule" id="MF_01161"/>
    </source>
</evidence>
<comment type="similarity">
    <text evidence="8">Belongs to the tRNA(Ile)-lysidine synthase family.</text>
</comment>
<organism evidence="10 11">
    <name type="scientific">Sphaerotilus mobilis</name>
    <dbReference type="NCBI Taxonomy" id="47994"/>
    <lineage>
        <taxon>Bacteria</taxon>
        <taxon>Pseudomonadati</taxon>
        <taxon>Pseudomonadota</taxon>
        <taxon>Betaproteobacteria</taxon>
        <taxon>Burkholderiales</taxon>
        <taxon>Sphaerotilaceae</taxon>
        <taxon>Sphaerotilus</taxon>
    </lineage>
</organism>